<dbReference type="SUPFAM" id="SSF53092">
    <property type="entry name" value="Creatinase/prolidase N-terminal domain"/>
    <property type="match status" value="1"/>
</dbReference>
<keyword evidence="1" id="KW-0479">Metal-binding</keyword>
<dbReference type="PANTHER" id="PTHR43763">
    <property type="entry name" value="XAA-PRO AMINOPEPTIDASE 1"/>
    <property type="match status" value="1"/>
</dbReference>
<evidence type="ECO:0000313" key="6">
    <source>
        <dbReference type="Proteomes" id="UP000886998"/>
    </source>
</evidence>
<dbReference type="InterPro" id="IPR050422">
    <property type="entry name" value="X-Pro_aminopeptidase_P"/>
</dbReference>
<evidence type="ECO:0000313" key="5">
    <source>
        <dbReference type="EMBL" id="GFY55495.1"/>
    </source>
</evidence>
<dbReference type="InterPro" id="IPR007588">
    <property type="entry name" value="Znf_FLYWCH"/>
</dbReference>
<dbReference type="AlphaFoldDB" id="A0A8X6XMY0"/>
<dbReference type="Pfam" id="PF04500">
    <property type="entry name" value="FLYWCH"/>
    <property type="match status" value="1"/>
</dbReference>
<dbReference type="Gene3D" id="3.40.350.10">
    <property type="entry name" value="Creatinase/prolidase N-terminal domain"/>
    <property type="match status" value="1"/>
</dbReference>
<gene>
    <name evidence="5" type="primary">Xpnpep1</name>
    <name evidence="5" type="ORF">TNIN_264171</name>
</gene>
<dbReference type="GO" id="GO:0004177">
    <property type="term" value="F:aminopeptidase activity"/>
    <property type="evidence" value="ECO:0007669"/>
    <property type="project" value="UniProtKB-KW"/>
</dbReference>
<keyword evidence="5" id="KW-0645">Protease</keyword>
<protein>
    <submittedName>
        <fullName evidence="5">Xaa-Pro aminopeptidase 1</fullName>
    </submittedName>
</protein>
<dbReference type="Proteomes" id="UP000886998">
    <property type="component" value="Unassembled WGS sequence"/>
</dbReference>
<keyword evidence="5" id="KW-0378">Hydrolase</keyword>
<keyword evidence="6" id="KW-1185">Reference proteome</keyword>
<dbReference type="OrthoDB" id="6159439at2759"/>
<feature type="domain" description="FLYWCH-type" evidence="4">
    <location>
        <begin position="74"/>
        <end position="132"/>
    </location>
</feature>
<keyword evidence="5" id="KW-0031">Aminopeptidase</keyword>
<reference evidence="5" key="1">
    <citation type="submission" date="2020-08" db="EMBL/GenBank/DDBJ databases">
        <title>Multicomponent nature underlies the extraordinary mechanical properties of spider dragline silk.</title>
        <authorList>
            <person name="Kono N."/>
            <person name="Nakamura H."/>
            <person name="Mori M."/>
            <person name="Yoshida Y."/>
            <person name="Ohtoshi R."/>
            <person name="Malay A.D."/>
            <person name="Moran D.A.P."/>
            <person name="Tomita M."/>
            <person name="Numata K."/>
            <person name="Arakawa K."/>
        </authorList>
    </citation>
    <scope>NUCLEOTIDE SEQUENCE</scope>
</reference>
<proteinExistence type="predicted"/>
<accession>A0A8X6XMY0</accession>
<dbReference type="EMBL" id="BMAV01010420">
    <property type="protein sequence ID" value="GFY55495.1"/>
    <property type="molecule type" value="Genomic_DNA"/>
</dbReference>
<name>A0A8X6XMY0_9ARAC</name>
<dbReference type="Gene3D" id="2.20.25.240">
    <property type="match status" value="1"/>
</dbReference>
<keyword evidence="3" id="KW-0862">Zinc</keyword>
<comment type="caution">
    <text evidence="5">The sequence shown here is derived from an EMBL/GenBank/DDBJ whole genome shotgun (WGS) entry which is preliminary data.</text>
</comment>
<evidence type="ECO:0000256" key="2">
    <source>
        <dbReference type="ARBA" id="ARBA00022771"/>
    </source>
</evidence>
<keyword evidence="2" id="KW-0863">Zinc-finger</keyword>
<evidence type="ECO:0000256" key="3">
    <source>
        <dbReference type="ARBA" id="ARBA00022833"/>
    </source>
</evidence>
<dbReference type="InterPro" id="IPR029149">
    <property type="entry name" value="Creatin/AminoP/Spt16_N"/>
</dbReference>
<organism evidence="5 6">
    <name type="scientific">Trichonephila inaurata madagascariensis</name>
    <dbReference type="NCBI Taxonomy" id="2747483"/>
    <lineage>
        <taxon>Eukaryota</taxon>
        <taxon>Metazoa</taxon>
        <taxon>Ecdysozoa</taxon>
        <taxon>Arthropoda</taxon>
        <taxon>Chelicerata</taxon>
        <taxon>Arachnida</taxon>
        <taxon>Araneae</taxon>
        <taxon>Araneomorphae</taxon>
        <taxon>Entelegynae</taxon>
        <taxon>Araneoidea</taxon>
        <taxon>Nephilidae</taxon>
        <taxon>Trichonephila</taxon>
        <taxon>Trichonephila inaurata</taxon>
    </lineage>
</organism>
<evidence type="ECO:0000259" key="4">
    <source>
        <dbReference type="Pfam" id="PF04500"/>
    </source>
</evidence>
<dbReference type="PANTHER" id="PTHR43763:SF20">
    <property type="entry name" value="XAA-PRO AMINOPEPTIDASE APEPP"/>
    <property type="match status" value="1"/>
</dbReference>
<sequence length="321" mass="36414">MNLFDLRYPECSAYAAVSMKCVGPHVFTSLNEITQPFVESIFCLVELSPLTAVVESCFCLMGLLPLTATMECQYVATQRGGIALLYEGHRYNKVRDGKEGTVYWRCARDRQCPGRAVTVYSRIKKANNKHNHPPDAWRNKVDQVVSDLKLRSQEEITPLPTLFTETLKYLAVNPLVLFHMVHFAFKAVERTQNRGMPALVPFRELSPDDEWILSNSASTSEPLDMAMKNTGVLLKRMRALLKNTNYVSDSLQAYIIPCTDAHQSEYLAPCDRRRAFISGFTGTTGTAVITENHASLWTERRYFQQADKQLDNNWTLLKEGS</sequence>
<dbReference type="GO" id="GO:0008270">
    <property type="term" value="F:zinc ion binding"/>
    <property type="evidence" value="ECO:0007669"/>
    <property type="project" value="UniProtKB-KW"/>
</dbReference>
<evidence type="ECO:0000256" key="1">
    <source>
        <dbReference type="ARBA" id="ARBA00022723"/>
    </source>
</evidence>